<gene>
    <name evidence="4" type="ORF">AQPE_1234</name>
</gene>
<dbReference type="RefSeq" id="WP_318350108.1">
    <property type="nucleotide sequence ID" value="NZ_AP018694.1"/>
</dbReference>
<dbReference type="AlphaFoldDB" id="A0A5K7S6G8"/>
<dbReference type="GO" id="GO:0008168">
    <property type="term" value="F:methyltransferase activity"/>
    <property type="evidence" value="ECO:0007669"/>
    <property type="project" value="UniProtKB-KW"/>
</dbReference>
<dbReference type="GO" id="GO:0032259">
    <property type="term" value="P:methylation"/>
    <property type="evidence" value="ECO:0007669"/>
    <property type="project" value="UniProtKB-KW"/>
</dbReference>
<protein>
    <recommendedName>
        <fullName evidence="3">Methyltransferase domain-containing protein</fullName>
    </recommendedName>
</protein>
<dbReference type="CDD" id="cd02440">
    <property type="entry name" value="AdoMet_MTases"/>
    <property type="match status" value="1"/>
</dbReference>
<evidence type="ECO:0000256" key="1">
    <source>
        <dbReference type="ARBA" id="ARBA00022603"/>
    </source>
</evidence>
<dbReference type="SUPFAM" id="SSF53335">
    <property type="entry name" value="S-adenosyl-L-methionine-dependent methyltransferases"/>
    <property type="match status" value="1"/>
</dbReference>
<dbReference type="InterPro" id="IPR041698">
    <property type="entry name" value="Methyltransf_25"/>
</dbReference>
<dbReference type="PANTHER" id="PTHR43861">
    <property type="entry name" value="TRANS-ACONITATE 2-METHYLTRANSFERASE-RELATED"/>
    <property type="match status" value="1"/>
</dbReference>
<evidence type="ECO:0000313" key="4">
    <source>
        <dbReference type="EMBL" id="BBE17085.1"/>
    </source>
</evidence>
<evidence type="ECO:0000313" key="5">
    <source>
        <dbReference type="Proteomes" id="UP001193389"/>
    </source>
</evidence>
<organism evidence="4 5">
    <name type="scientific">Aquipluma nitroreducens</name>
    <dbReference type="NCBI Taxonomy" id="2010828"/>
    <lineage>
        <taxon>Bacteria</taxon>
        <taxon>Pseudomonadati</taxon>
        <taxon>Bacteroidota</taxon>
        <taxon>Bacteroidia</taxon>
        <taxon>Marinilabiliales</taxon>
        <taxon>Prolixibacteraceae</taxon>
        <taxon>Aquipluma</taxon>
    </lineage>
</organism>
<accession>A0A5K7S6G8</accession>
<dbReference type="InterPro" id="IPR029063">
    <property type="entry name" value="SAM-dependent_MTases_sf"/>
</dbReference>
<dbReference type="EMBL" id="AP018694">
    <property type="protein sequence ID" value="BBE17085.1"/>
    <property type="molecule type" value="Genomic_DNA"/>
</dbReference>
<keyword evidence="5" id="KW-1185">Reference proteome</keyword>
<evidence type="ECO:0000259" key="3">
    <source>
        <dbReference type="Pfam" id="PF13649"/>
    </source>
</evidence>
<dbReference type="Proteomes" id="UP001193389">
    <property type="component" value="Chromosome"/>
</dbReference>
<reference evidence="4" key="1">
    <citation type="journal article" date="2020" name="Int. J. Syst. Evol. Microbiol.">
        <title>Aquipluma nitroreducens gen. nov. sp. nov., a novel facultatively anaerobic bacterium isolated from a freshwater lake.</title>
        <authorList>
            <person name="Watanabe M."/>
            <person name="Kojima H."/>
            <person name="Fukui M."/>
        </authorList>
    </citation>
    <scope>NUCLEOTIDE SEQUENCE</scope>
    <source>
        <strain evidence="4">MeG22</strain>
    </source>
</reference>
<dbReference type="PANTHER" id="PTHR43861:SF1">
    <property type="entry name" value="TRANS-ACONITATE 2-METHYLTRANSFERASE"/>
    <property type="match status" value="1"/>
</dbReference>
<keyword evidence="2" id="KW-0808">Transferase</keyword>
<feature type="domain" description="Methyltransferase" evidence="3">
    <location>
        <begin position="46"/>
        <end position="138"/>
    </location>
</feature>
<keyword evidence="1" id="KW-0489">Methyltransferase</keyword>
<sequence>MENFELSVQRFNEFAEEYASRFDNVSGYLEPLVHFCSLVKSDNPHILELACGPGNVTSFLKNHFPESQILAVDLAPKMIEIAKNLLPEVDFMVMDVRDISTIPDRFDAVMCSFCLPFLSKMDSAKLIADCAECLVSGGVLYVSTMEGNEDRAGYEATSFSGDAEVYFNYHLQTDLEEAFEHSGFEIRQLRLQDYNELDGSITTDMIFIAVKR</sequence>
<name>A0A5K7S6G8_9BACT</name>
<dbReference type="Gene3D" id="3.40.50.150">
    <property type="entry name" value="Vaccinia Virus protein VP39"/>
    <property type="match status" value="1"/>
</dbReference>
<proteinExistence type="predicted"/>
<dbReference type="KEGG" id="anf:AQPE_1234"/>
<evidence type="ECO:0000256" key="2">
    <source>
        <dbReference type="ARBA" id="ARBA00022679"/>
    </source>
</evidence>
<dbReference type="Pfam" id="PF13649">
    <property type="entry name" value="Methyltransf_25"/>
    <property type="match status" value="1"/>
</dbReference>